<dbReference type="Proteomes" id="UP000320011">
    <property type="component" value="Unassembled WGS sequence"/>
</dbReference>
<dbReference type="EMBL" id="VJWX01000093">
    <property type="protein sequence ID" value="TVT53068.1"/>
    <property type="molecule type" value="Genomic_DNA"/>
</dbReference>
<protein>
    <recommendedName>
        <fullName evidence="4">Oxidoreductase</fullName>
    </recommendedName>
</protein>
<proteinExistence type="predicted"/>
<evidence type="ECO:0000313" key="2">
    <source>
        <dbReference type="EMBL" id="TVT53068.1"/>
    </source>
</evidence>
<evidence type="ECO:0000256" key="1">
    <source>
        <dbReference type="SAM" id="Phobius"/>
    </source>
</evidence>
<feature type="transmembrane region" description="Helical" evidence="1">
    <location>
        <begin position="469"/>
        <end position="490"/>
    </location>
</feature>
<reference evidence="2 3" key="1">
    <citation type="submission" date="2019-07" db="EMBL/GenBank/DDBJ databases">
        <authorList>
            <person name="Duangmal K."/>
            <person name="Teo W.F.A."/>
        </authorList>
    </citation>
    <scope>NUCLEOTIDE SEQUENCE [LARGE SCALE GENOMIC DNA]</scope>
    <source>
        <strain evidence="2 3">TBRC 6029</strain>
    </source>
</reference>
<accession>A0A558CWC1</accession>
<organism evidence="2 3">
    <name type="scientific">Amycolatopsis rhizosphaerae</name>
    <dbReference type="NCBI Taxonomy" id="2053003"/>
    <lineage>
        <taxon>Bacteria</taxon>
        <taxon>Bacillati</taxon>
        <taxon>Actinomycetota</taxon>
        <taxon>Actinomycetes</taxon>
        <taxon>Pseudonocardiales</taxon>
        <taxon>Pseudonocardiaceae</taxon>
        <taxon>Amycolatopsis</taxon>
    </lineage>
</organism>
<reference evidence="2 3" key="2">
    <citation type="submission" date="2019-08" db="EMBL/GenBank/DDBJ databases">
        <title>Amycolatopsis acidicola sp. nov., isolated from peat swamp forest soil.</title>
        <authorList>
            <person name="Srisuk N."/>
        </authorList>
    </citation>
    <scope>NUCLEOTIDE SEQUENCE [LARGE SCALE GENOMIC DNA]</scope>
    <source>
        <strain evidence="2 3">TBRC 6029</strain>
    </source>
</reference>
<keyword evidence="3" id="KW-1185">Reference proteome</keyword>
<keyword evidence="1" id="KW-0812">Transmembrane</keyword>
<dbReference type="OrthoDB" id="5194370at2"/>
<dbReference type="RefSeq" id="WP_144587562.1">
    <property type="nucleotide sequence ID" value="NZ_VJWX01000093.1"/>
</dbReference>
<comment type="caution">
    <text evidence="2">The sequence shown here is derived from an EMBL/GenBank/DDBJ whole genome shotgun (WGS) entry which is preliminary data.</text>
</comment>
<keyword evidence="1" id="KW-0472">Membrane</keyword>
<keyword evidence="1" id="KW-1133">Transmembrane helix</keyword>
<evidence type="ECO:0008006" key="4">
    <source>
        <dbReference type="Google" id="ProtNLM"/>
    </source>
</evidence>
<dbReference type="AlphaFoldDB" id="A0A558CWC1"/>
<gene>
    <name evidence="2" type="ORF">FNH05_12275</name>
</gene>
<sequence length="494" mass="52191">MGFTLADLTRTERRLVDTVLGGRQLDLTGAAERTIRGSVIRALLLDGFPWPGGGVPDPRGIRLRGALIDGGLDLSDVETSLPLHLLDCRTGETVRLTGSRLSTVDLSGLAGTNVVAYEAKVERSVMLARVRLDSDSPEGTVNFGGAAIGSVLDLSGAHLTNTHPDGPAFHGNNLTTGAGLFLSDGFRAEGGGPRGTIRLSGAVLGSQLNLTAAWLVNPAGPALVADYLRTGSNLMLNRGFHAEGHHDTGTLRFVGARIGGRLVCDGGHAFTAEPGQLVLNASEVSVAGDLLLPLSFTPGLIRLDGLTYHGLPRKASLDEWLELLALRTTHYTSQPYFQLAAAHRAAGHERDVRRIHLARERDLLRRGKLGLRGRLWHRLTGLTVGYGYRPAMALLWWLGVLVMSVLLVAGIAGPAGLVVRTGASGTCALVDQIGLALDSAAPLVKTDALQRCRLDTGVPGGQFVVAATWVLQALAWAFVTLFVAGFTGLVRKPA</sequence>
<feature type="transmembrane region" description="Helical" evidence="1">
    <location>
        <begin position="394"/>
        <end position="412"/>
    </location>
</feature>
<evidence type="ECO:0000313" key="3">
    <source>
        <dbReference type="Proteomes" id="UP000320011"/>
    </source>
</evidence>
<name>A0A558CWC1_9PSEU</name>